<protein>
    <submittedName>
        <fullName evidence="1">Uncharacterized protein</fullName>
    </submittedName>
</protein>
<dbReference type="RefSeq" id="WP_118257247.1">
    <property type="nucleotide sequence ID" value="NZ_QRKN01000001.1"/>
</dbReference>
<sequence>MLPQIQYDKVFLGKLKSNYFNAKALYETIKANAEEIQRKVLAENEFYETEDIAERMGKRGGSGKPERILDPDHTYMMDLDNELPRFIDLCYPEYVKAGIADPRGKDYIPEANAKDLMYEAEKQLVEYGIDIIPDEFGEKETLRKAVQMIKYRDKVLDLVLRLESGEVENYAENN</sequence>
<dbReference type="EMBL" id="QRKN01000001">
    <property type="protein sequence ID" value="RHI25771.1"/>
    <property type="molecule type" value="Genomic_DNA"/>
</dbReference>
<evidence type="ECO:0000313" key="2">
    <source>
        <dbReference type="Proteomes" id="UP000285865"/>
    </source>
</evidence>
<dbReference type="AlphaFoldDB" id="A0A414ZR81"/>
<comment type="caution">
    <text evidence="1">The sequence shown here is derived from an EMBL/GenBank/DDBJ whole genome shotgun (WGS) entry which is preliminary data.</text>
</comment>
<dbReference type="Proteomes" id="UP000285865">
    <property type="component" value="Unassembled WGS sequence"/>
</dbReference>
<gene>
    <name evidence="1" type="ORF">DW172_03555</name>
</gene>
<name>A0A414ZR81_9FIRM</name>
<proteinExistence type="predicted"/>
<accession>A0A414ZR81</accession>
<organism evidence="1 2">
    <name type="scientific">Agathobacter rectalis</name>
    <dbReference type="NCBI Taxonomy" id="39491"/>
    <lineage>
        <taxon>Bacteria</taxon>
        <taxon>Bacillati</taxon>
        <taxon>Bacillota</taxon>
        <taxon>Clostridia</taxon>
        <taxon>Lachnospirales</taxon>
        <taxon>Lachnospiraceae</taxon>
        <taxon>Agathobacter</taxon>
    </lineage>
</organism>
<evidence type="ECO:0000313" key="1">
    <source>
        <dbReference type="EMBL" id="RHI25771.1"/>
    </source>
</evidence>
<reference evidence="1 2" key="1">
    <citation type="submission" date="2018-08" db="EMBL/GenBank/DDBJ databases">
        <title>A genome reference for cultivated species of the human gut microbiota.</title>
        <authorList>
            <person name="Zou Y."/>
            <person name="Xue W."/>
            <person name="Luo G."/>
        </authorList>
    </citation>
    <scope>NUCLEOTIDE SEQUENCE [LARGE SCALE GENOMIC DNA]</scope>
    <source>
        <strain evidence="1 2">AM16-11</strain>
    </source>
</reference>